<gene>
    <name evidence="1" type="ORF">SAMN05421680_12362</name>
</gene>
<name>A0A1I3VZW0_9GAMM</name>
<dbReference type="EMBL" id="FORG01000023">
    <property type="protein sequence ID" value="SFK00765.1"/>
    <property type="molecule type" value="Genomic_DNA"/>
</dbReference>
<dbReference type="Proteomes" id="UP000198919">
    <property type="component" value="Unassembled WGS sequence"/>
</dbReference>
<reference evidence="2" key="1">
    <citation type="submission" date="2016-10" db="EMBL/GenBank/DDBJ databases">
        <authorList>
            <person name="Varghese N."/>
            <person name="Submissions S."/>
        </authorList>
    </citation>
    <scope>NUCLEOTIDE SEQUENCE [LARGE SCALE GENOMIC DNA]</scope>
    <source>
        <strain evidence="2">DSM 17908</strain>
    </source>
</reference>
<dbReference type="AlphaFoldDB" id="A0A1I3VZW0"/>
<proteinExistence type="predicted"/>
<accession>A0A1I3VZW0</accession>
<organism evidence="1 2">
    <name type="scientific">Xenorhabdus mauleonii</name>
    <dbReference type="NCBI Taxonomy" id="351675"/>
    <lineage>
        <taxon>Bacteria</taxon>
        <taxon>Pseudomonadati</taxon>
        <taxon>Pseudomonadota</taxon>
        <taxon>Gammaproteobacteria</taxon>
        <taxon>Enterobacterales</taxon>
        <taxon>Morganellaceae</taxon>
        <taxon>Xenorhabdus</taxon>
    </lineage>
</organism>
<feature type="non-terminal residue" evidence="1">
    <location>
        <position position="1"/>
    </location>
</feature>
<protein>
    <submittedName>
        <fullName evidence="1">Uncharacterized protein</fullName>
    </submittedName>
</protein>
<sequence>ASAHTDCLIQLLKSGATGKFVPGCEAAYLTLSSFSVKPYFSGLFTLSSQQVCVFVVTTDAHYREPSDLRKPYFIISCSSALNLDKKAIFAYFLSFLVGLPSY</sequence>
<evidence type="ECO:0000313" key="1">
    <source>
        <dbReference type="EMBL" id="SFK00765.1"/>
    </source>
</evidence>
<evidence type="ECO:0000313" key="2">
    <source>
        <dbReference type="Proteomes" id="UP000198919"/>
    </source>
</evidence>